<organism evidence="4 5">
    <name type="scientific">Hanseniaspora guilliermondii</name>
    <dbReference type="NCBI Taxonomy" id="56406"/>
    <lineage>
        <taxon>Eukaryota</taxon>
        <taxon>Fungi</taxon>
        <taxon>Dikarya</taxon>
        <taxon>Ascomycota</taxon>
        <taxon>Saccharomycotina</taxon>
        <taxon>Saccharomycetes</taxon>
        <taxon>Saccharomycodales</taxon>
        <taxon>Saccharomycodaceae</taxon>
        <taxon>Hanseniaspora</taxon>
    </lineage>
</organism>
<dbReference type="Proteomes" id="UP000183365">
    <property type="component" value="Unassembled WGS sequence"/>
</dbReference>
<accession>A0A1L0B1T2</accession>
<dbReference type="GO" id="GO:0005686">
    <property type="term" value="C:U2 snRNP"/>
    <property type="evidence" value="ECO:0007669"/>
    <property type="project" value="EnsemblFungi"/>
</dbReference>
<evidence type="ECO:0000313" key="5">
    <source>
        <dbReference type="Proteomes" id="UP000183365"/>
    </source>
</evidence>
<proteinExistence type="inferred from homology"/>
<evidence type="ECO:0000256" key="1">
    <source>
        <dbReference type="ARBA" id="ARBA00004123"/>
    </source>
</evidence>
<comment type="similarity">
    <text evidence="2">Belongs to the BUD31 (G10) family.</text>
</comment>
<reference evidence="5" key="1">
    <citation type="submission" date="2016-11" db="EMBL/GenBank/DDBJ databases">
        <authorList>
            <person name="Guldener U."/>
        </authorList>
    </citation>
    <scope>NUCLEOTIDE SEQUENCE [LARGE SCALE GENOMIC DNA]</scope>
</reference>
<evidence type="ECO:0000256" key="3">
    <source>
        <dbReference type="ARBA" id="ARBA00023242"/>
    </source>
</evidence>
<protein>
    <submittedName>
        <fullName evidence="4">Related to Pre-mRNA-splicing factor BUD31</fullName>
    </submittedName>
</protein>
<dbReference type="OrthoDB" id="277109at2759"/>
<gene>
    <name evidence="4" type="ORF">HGUI_02570</name>
</gene>
<evidence type="ECO:0000313" key="4">
    <source>
        <dbReference type="EMBL" id="SGZ40370.1"/>
    </source>
</evidence>
<evidence type="ECO:0000256" key="2">
    <source>
        <dbReference type="ARBA" id="ARBA00005287"/>
    </source>
</evidence>
<dbReference type="AlphaFoldDB" id="A0A1L0B1T2"/>
<dbReference type="PANTHER" id="PTHR19411:SF0">
    <property type="entry name" value="PROTEIN BUD31 HOMOLOG"/>
    <property type="match status" value="1"/>
</dbReference>
<dbReference type="Pfam" id="PF01125">
    <property type="entry name" value="BUD31"/>
    <property type="match status" value="1"/>
</dbReference>
<dbReference type="GO" id="GO:0000974">
    <property type="term" value="C:Prp19 complex"/>
    <property type="evidence" value="ECO:0007669"/>
    <property type="project" value="EnsemblFungi"/>
</dbReference>
<comment type="subcellular location">
    <subcellularLocation>
        <location evidence="1">Nucleus</location>
    </subcellularLocation>
</comment>
<sequence>MLYNSIPPPEFKIIEGKLNEFDIKLKERIIEAREQAKEDKQNGLREGLREDSEIFKITNEKTRYIFNLYYVEKKLPKKVFDWIIKEKLIDTLLLAKWKKKGYEQLCCVRCINRKEFLTGDKVCICRVSTNEQNKKNKKKKQVKEAENKDSVCTLCGCSGCTSKP</sequence>
<keyword evidence="3" id="KW-0539">Nucleus</keyword>
<name>A0A1L0B1T2_9ASCO</name>
<keyword evidence="5" id="KW-1185">Reference proteome</keyword>
<dbReference type="VEuPathDB" id="FungiDB:HGUI_02570"/>
<dbReference type="PANTHER" id="PTHR19411">
    <property type="entry name" value="PROTEIN BUD31-RELATED"/>
    <property type="match status" value="1"/>
</dbReference>
<dbReference type="InterPro" id="IPR001748">
    <property type="entry name" value="BUD31"/>
</dbReference>
<dbReference type="EMBL" id="FQNF01000048">
    <property type="protein sequence ID" value="SGZ40370.1"/>
    <property type="molecule type" value="Genomic_DNA"/>
</dbReference>
<dbReference type="GO" id="GO:0005681">
    <property type="term" value="C:spliceosomal complex"/>
    <property type="evidence" value="ECO:0007669"/>
    <property type="project" value="TreeGrafter"/>
</dbReference>
<dbReference type="GO" id="GO:0000398">
    <property type="term" value="P:mRNA splicing, via spliceosome"/>
    <property type="evidence" value="ECO:0007669"/>
    <property type="project" value="EnsemblFungi"/>
</dbReference>